<gene>
    <name evidence="3" type="ORF">DVH24_032971</name>
</gene>
<dbReference type="PANTHER" id="PTHR13743">
    <property type="entry name" value="BEIGE/BEACH-RELATED"/>
    <property type="match status" value="1"/>
</dbReference>
<dbReference type="Proteomes" id="UP000290289">
    <property type="component" value="Chromosome 11"/>
</dbReference>
<dbReference type="SMART" id="SM01026">
    <property type="entry name" value="Beach"/>
    <property type="match status" value="1"/>
</dbReference>
<keyword evidence="1" id="KW-0472">Membrane</keyword>
<accession>A0A498IRJ0</accession>
<sequence>MNKFGGKGGQGGGPWMCSPSSILRLHVLMHKISTIFILDFLLFGLVLILSAILTPHSLSLTQFKALQLFRTNCSNIPALKHLRSLTQFKSTKGPVDTKRIFGIYRYKQRGKEDIMANNFFFYITYEGTVDIDKISDPVQQRATQDQIAYFGQTPSQLLTFPHLKRLPLADVLHLQTIFQNPKEVKPYAVSAPEHCNLPAAAIHASSDAVTRNPAFGYPLASLRRFVYYLMWNWDGMTLNTYRI</sequence>
<evidence type="ECO:0000256" key="1">
    <source>
        <dbReference type="SAM" id="Phobius"/>
    </source>
</evidence>
<evidence type="ECO:0000313" key="3">
    <source>
        <dbReference type="EMBL" id="RXH84687.1"/>
    </source>
</evidence>
<dbReference type="EMBL" id="RDQH01000337">
    <property type="protein sequence ID" value="RXH84687.1"/>
    <property type="molecule type" value="Genomic_DNA"/>
</dbReference>
<name>A0A498IRJ0_MALDO</name>
<dbReference type="PROSITE" id="PS50197">
    <property type="entry name" value="BEACH"/>
    <property type="match status" value="1"/>
</dbReference>
<organism evidence="3 4">
    <name type="scientific">Malus domestica</name>
    <name type="common">Apple</name>
    <name type="synonym">Pyrus malus</name>
    <dbReference type="NCBI Taxonomy" id="3750"/>
    <lineage>
        <taxon>Eukaryota</taxon>
        <taxon>Viridiplantae</taxon>
        <taxon>Streptophyta</taxon>
        <taxon>Embryophyta</taxon>
        <taxon>Tracheophyta</taxon>
        <taxon>Spermatophyta</taxon>
        <taxon>Magnoliopsida</taxon>
        <taxon>eudicotyledons</taxon>
        <taxon>Gunneridae</taxon>
        <taxon>Pentapetalae</taxon>
        <taxon>rosids</taxon>
        <taxon>fabids</taxon>
        <taxon>Rosales</taxon>
        <taxon>Rosaceae</taxon>
        <taxon>Amygdaloideae</taxon>
        <taxon>Maleae</taxon>
        <taxon>Malus</taxon>
    </lineage>
</organism>
<dbReference type="InterPro" id="IPR050865">
    <property type="entry name" value="BEACH_Domain"/>
</dbReference>
<protein>
    <recommendedName>
        <fullName evidence="2">BEACH domain-containing protein</fullName>
    </recommendedName>
</protein>
<feature type="domain" description="BEACH" evidence="2">
    <location>
        <begin position="1"/>
        <end position="165"/>
    </location>
</feature>
<proteinExistence type="predicted"/>
<comment type="caution">
    <text evidence="3">The sequence shown here is derived from an EMBL/GenBank/DDBJ whole genome shotgun (WGS) entry which is preliminary data.</text>
</comment>
<keyword evidence="4" id="KW-1185">Reference proteome</keyword>
<reference evidence="3 4" key="1">
    <citation type="submission" date="2018-10" db="EMBL/GenBank/DDBJ databases">
        <title>A high-quality apple genome assembly.</title>
        <authorList>
            <person name="Hu J."/>
        </authorList>
    </citation>
    <scope>NUCLEOTIDE SEQUENCE [LARGE SCALE GENOMIC DNA]</scope>
    <source>
        <strain evidence="4">cv. HFTH1</strain>
        <tissue evidence="3">Young leaf</tissue>
    </source>
</reference>
<feature type="transmembrane region" description="Helical" evidence="1">
    <location>
        <begin position="32"/>
        <end position="53"/>
    </location>
</feature>
<dbReference type="SUPFAM" id="SSF81837">
    <property type="entry name" value="BEACH domain"/>
    <property type="match status" value="1"/>
</dbReference>
<evidence type="ECO:0000259" key="2">
    <source>
        <dbReference type="PROSITE" id="PS50197"/>
    </source>
</evidence>
<dbReference type="PANTHER" id="PTHR13743:SF157">
    <property type="entry name" value="BEACH DOMAIN-CONTAINING PROTEIN C2"/>
    <property type="match status" value="1"/>
</dbReference>
<evidence type="ECO:0000313" key="4">
    <source>
        <dbReference type="Proteomes" id="UP000290289"/>
    </source>
</evidence>
<dbReference type="Pfam" id="PF02138">
    <property type="entry name" value="Beach"/>
    <property type="match status" value="1"/>
</dbReference>
<dbReference type="STRING" id="3750.A0A498IRJ0"/>
<keyword evidence="1" id="KW-0812">Transmembrane</keyword>
<dbReference type="AlphaFoldDB" id="A0A498IRJ0"/>
<dbReference type="InterPro" id="IPR036372">
    <property type="entry name" value="BEACH_dom_sf"/>
</dbReference>
<dbReference type="Gene3D" id="1.10.1540.10">
    <property type="entry name" value="BEACH domain"/>
    <property type="match status" value="1"/>
</dbReference>
<dbReference type="InterPro" id="IPR000409">
    <property type="entry name" value="BEACH_dom"/>
</dbReference>
<keyword evidence="1" id="KW-1133">Transmembrane helix</keyword>